<dbReference type="AlphaFoldDB" id="C0XL59"/>
<protein>
    <submittedName>
        <fullName evidence="1">Uncharacterized protein</fullName>
    </submittedName>
</protein>
<dbReference type="HOGENOM" id="CLU_2788645_0_0_9"/>
<name>C0XL59_LENH9</name>
<evidence type="ECO:0000313" key="1">
    <source>
        <dbReference type="EMBL" id="EEI23804.1"/>
    </source>
</evidence>
<dbReference type="EMBL" id="ACGP01000178">
    <property type="protein sequence ID" value="EEI23804.1"/>
    <property type="molecule type" value="Genomic_DNA"/>
</dbReference>
<sequence>MVVRGLLRGRGGLLFNAPLDNGFFFWRVKKSVPKITTAIRKRAHIYHKGIFPAFWRSCYKQIVPKKSP</sequence>
<accession>C0XL59</accession>
<organism evidence="1 2">
    <name type="scientific">Lentilactobacillus hilgardii (strain ATCC 8290 / DSM 20176 / CCUG 30140 / JCM 1155 / KCTC 3500 / NBRC 15886 / NCIMB 8040 / NRRL B-1843 / 9)</name>
    <dbReference type="NCBI Taxonomy" id="1423757"/>
    <lineage>
        <taxon>Bacteria</taxon>
        <taxon>Bacillati</taxon>
        <taxon>Bacillota</taxon>
        <taxon>Bacilli</taxon>
        <taxon>Lactobacillales</taxon>
        <taxon>Lactobacillaceae</taxon>
        <taxon>Lentilactobacillus</taxon>
    </lineage>
</organism>
<evidence type="ECO:0000313" key="2">
    <source>
        <dbReference type="Proteomes" id="UP000003752"/>
    </source>
</evidence>
<comment type="caution">
    <text evidence="1">The sequence shown here is derived from an EMBL/GenBank/DDBJ whole genome shotgun (WGS) entry which is preliminary data.</text>
</comment>
<keyword evidence="2" id="KW-1185">Reference proteome</keyword>
<proteinExistence type="predicted"/>
<dbReference type="Proteomes" id="UP000003752">
    <property type="component" value="Unassembled WGS sequence"/>
</dbReference>
<reference evidence="1 2" key="1">
    <citation type="submission" date="2009-01" db="EMBL/GenBank/DDBJ databases">
        <authorList>
            <person name="Qin X."/>
            <person name="Bachman B."/>
            <person name="Battles P."/>
            <person name="Bell A."/>
            <person name="Bess C."/>
            <person name="Bickham C."/>
            <person name="Chaboub L."/>
            <person name="Chen D."/>
            <person name="Coyle M."/>
            <person name="Deiros D.R."/>
            <person name="Dinh H."/>
            <person name="Forbes L."/>
            <person name="Fowler G."/>
            <person name="Francisco L."/>
            <person name="Fu Q."/>
            <person name="Gubbala S."/>
            <person name="Hale W."/>
            <person name="Han Y."/>
            <person name="Hemphill L."/>
            <person name="Highlander S.K."/>
            <person name="Hirani K."/>
            <person name="Hogues M."/>
            <person name="Jackson L."/>
            <person name="Jakkamsetti A."/>
            <person name="Javaid M."/>
            <person name="Jiang H."/>
            <person name="Korchina V."/>
            <person name="Kovar C."/>
            <person name="Lara F."/>
            <person name="Lee S."/>
            <person name="Mata R."/>
            <person name="Mathew T."/>
            <person name="Moen C."/>
            <person name="Morales K."/>
            <person name="Munidasa M."/>
            <person name="Nazareth L."/>
            <person name="Ngo R."/>
            <person name="Nguyen L."/>
            <person name="Okwuonu G."/>
            <person name="Ongeri F."/>
            <person name="Patil S."/>
            <person name="Petrosino J."/>
            <person name="Pham C."/>
            <person name="Pham P."/>
            <person name="Pu L.-L."/>
            <person name="Puazo M."/>
            <person name="Raj R."/>
            <person name="Reid J."/>
            <person name="Rouhana J."/>
            <person name="Saada N."/>
            <person name="Shang Y."/>
            <person name="Simmons D."/>
            <person name="Thornton R."/>
            <person name="Warren J."/>
            <person name="Weissenberger G."/>
            <person name="Zhang J."/>
            <person name="Zhang L."/>
            <person name="Zhou C."/>
            <person name="Zhu D."/>
            <person name="Muzny D."/>
            <person name="Worley K."/>
            <person name="Gibbs R."/>
        </authorList>
    </citation>
    <scope>NUCLEOTIDE SEQUENCE [LARGE SCALE GENOMIC DNA]</scope>
    <source>
        <strain evidence="2">ATCC 8290 / DSM 20176 / CCUG 30140 / JCM 1155 / KCTC 3500 / NBRC 15886 / NCIMB 8040 / NRRL B-1843 / 9</strain>
    </source>
</reference>
<gene>
    <name evidence="1" type="ORF">HMPREF0519_1970</name>
</gene>